<dbReference type="PROSITE" id="PS50918">
    <property type="entry name" value="WWE"/>
    <property type="match status" value="1"/>
</dbReference>
<dbReference type="GO" id="GO:0005737">
    <property type="term" value="C:cytoplasm"/>
    <property type="evidence" value="ECO:0007669"/>
    <property type="project" value="TreeGrafter"/>
</dbReference>
<proteinExistence type="predicted"/>
<evidence type="ECO:0000256" key="6">
    <source>
        <dbReference type="RuleBase" id="RU362114"/>
    </source>
</evidence>
<dbReference type="PANTHER" id="PTHR14453:SF67">
    <property type="entry name" value="POLY [ADP-RIBOSE] POLYMERASE"/>
    <property type="match status" value="1"/>
</dbReference>
<dbReference type="GO" id="GO:0005634">
    <property type="term" value="C:nucleus"/>
    <property type="evidence" value="ECO:0007669"/>
    <property type="project" value="UniProtKB-SubCell"/>
</dbReference>
<dbReference type="GO" id="GO:0003950">
    <property type="term" value="F:NAD+ poly-ADP-ribosyltransferase activity"/>
    <property type="evidence" value="ECO:0007669"/>
    <property type="project" value="UniProtKB-UniRule"/>
</dbReference>
<evidence type="ECO:0000256" key="5">
    <source>
        <dbReference type="ARBA" id="ARBA00023242"/>
    </source>
</evidence>
<evidence type="ECO:0000259" key="10">
    <source>
        <dbReference type="PROSITE" id="PS51154"/>
    </source>
</evidence>
<dbReference type="EC" id="2.4.2.-" evidence="6"/>
<feature type="domain" description="WWE" evidence="8">
    <location>
        <begin position="1482"/>
        <end position="1560"/>
    </location>
</feature>
<dbReference type="SUPFAM" id="SSF117839">
    <property type="entry name" value="WWE domain"/>
    <property type="match status" value="1"/>
</dbReference>
<keyword evidence="2 6" id="KW-0328">Glycosyltransferase</keyword>
<feature type="domain" description="Macro" evidence="10">
    <location>
        <begin position="660"/>
        <end position="837"/>
    </location>
</feature>
<dbReference type="Pfam" id="PF00644">
    <property type="entry name" value="PARP"/>
    <property type="match status" value="1"/>
</dbReference>
<dbReference type="GO" id="GO:0070212">
    <property type="term" value="P:protein poly-ADP-ribosylation"/>
    <property type="evidence" value="ECO:0007669"/>
    <property type="project" value="TreeGrafter"/>
</dbReference>
<dbReference type="GO" id="GO:0003714">
    <property type="term" value="F:transcription corepressor activity"/>
    <property type="evidence" value="ECO:0007669"/>
    <property type="project" value="TreeGrafter"/>
</dbReference>
<dbReference type="PANTHER" id="PTHR14453">
    <property type="entry name" value="PARP/ZINC FINGER CCCH TYPE DOMAIN CONTAINING PROTEIN"/>
    <property type="match status" value="1"/>
</dbReference>
<dbReference type="InterPro" id="IPR002589">
    <property type="entry name" value="Macro_dom"/>
</dbReference>
<keyword evidence="5" id="KW-0539">Nucleus</keyword>
<sequence>MGNIPSPSKPNKTDRHNTAITHSRYLLITDLENSIDKETLTKHLEVALDCQNQVQKIFYGRSADKVVAIFTDPVNPKYLETLLRKKIRCYHFETIKEPTVVQVLNIPQGDKNLHTVKLYLTNEEMSGGTMSADFYRKPEPKDGFCLMDLKSPEVVKRVCKREHYIIGGKKNCILPYFDNLGLAVNFGDRPNDQRSEKLVLKGIDEEKLRFINEKMKNEFQDFLKRHHIELVDQSLNSLTFCRETIDEAAALIGTEWKTSVEKMFREIFLQLCVEKLEIKEERKWLYLQDKREEFCKNITAVTLYEDTCHHTFTLVSRRSDETSLKHLKGIIESEEPPEEPVIDIVDGFSSMKLRAFEAIGFKNEVESNTRVELNIHVNDGKIEVIGFKNSNHKAKIEIIKKLGSLQEKNCVPPNDDYIEILKSPQLIEQCNREIEKKNLRGTWGITSDGDNNNVVVCYEFNEKDTFKKIETLIFSVLETGHIVIDGEMEHKDVKDLSTQIRNIENSLEPFVKVKILENPRKHIRITCRKDLITQCRQQLQNFINHHTICTCGVSIKAAIADYMHDEMNSQIEQAFLVACGNSPVWTFRDSKFYVTGNQIVRSKCTEVLYMLASKVIVKWKSITHKGIQKYFTIGAGKNMESEVTNCHLKILRQDEFQKQKIRAVALTEEGHAICMGVMDLYKQPVDGLVNVMNEDLQHFKKGGIEVEREISDYIEAKGKLTDGQVFITGPGTLPCFKILHAVAPIWRGGTENEDKILEQTIENVLSMADSKSLRSIAMPLVACSSLFGYPIKRACGILLQTIIKLCQTMFKSIREIYICDMNSDKIEQFKQLAEGMFGSQFFYIPLGQNLTLGKSIALRSDKNCQERWQILVQRRGIRTIPLPAGRKVIIAWGNLAKLSHCTPPLKADIIVNPTTTFPVLTGDIANGLKAATSNGGKFDLDSECKKKEPKGGLQNGSYVATDTPYMPCDQILHLKIEPSWKNINEEILKTYIKTCMNYALLTGKKTIAFPTIGTGKIGYPGDAVARCFVHAIAEFSKAQSSGSLEEVIIVIYHRDSETTLMFEQELQSLLAKRPHRPLASIEDEIKAEILEDEEDETDEIKQPLPSSVNHSPSSPVQIGTYQLRNGGNLTFKYGSLESSEAEALVSPTSGLPKLNGVIPSAIKKSAGGTTIEDELQRKYGKGVKVGHIAITGAGKIPRCKKVYHLKLEDYNSQKGGQTFLIFNSVKICLSQADSDGVSSVAFPTIGTGGFKYPAQLVADETLQAVDSYFNSRKTWKSPLHVNIVIFSQNSPEDVVFRTTAKNKLGLGGSSPRLPAASVDGDKAGSATFSSVKVELLPGKLENAKDLKEGGKLKKKGVRFSDNEDVDVNAFTEKETSIDHENRDFVLLKFISDSTNSTDKAFQSIQKKIEDDFLGYDPLKHEMIGHMRQNDIQEIEIICRKLDVEVEVSKENKEIYFEGTVGNVRKANEKVLEVIKALHDVLQNKHVRKLVGQYFEWCYEEERNILIPYPRKIGIELEIAFTSQNKTCYFTDTDGQTYCVDFSKNIEFEVNNTSSIVKVVRLDRMTGDLEPLPANWDKNDTSNLEVVSLQTTDKEYLDVQANFMSTVGSYTLKQIHAIKSIRNRTMFQQYALKRRFTQHQNPMLQSVEMILWHGTAFDNVDKINLNGFNRSFAGQTFGGKVWYGKGVYFSTRSEYGCDDNYTKRDARGHKYIYQCKVLTGNSTVVTLGYSERYPPTDPTTGMKFDSTSSPNMDEYVIYSDTQAYPAYLIEFE</sequence>
<dbReference type="GO" id="GO:0010629">
    <property type="term" value="P:negative regulation of gene expression"/>
    <property type="evidence" value="ECO:0007669"/>
    <property type="project" value="TreeGrafter"/>
</dbReference>
<reference evidence="11" key="3">
    <citation type="submission" date="2023-05" db="EMBL/GenBank/DDBJ databases">
        <authorList>
            <person name="Smith C.H."/>
        </authorList>
    </citation>
    <scope>NUCLEOTIDE SEQUENCE</scope>
    <source>
        <strain evidence="11">CHS0354</strain>
        <tissue evidence="11">Mantle</tissue>
    </source>
</reference>
<comment type="subcellular location">
    <subcellularLocation>
        <location evidence="1">Nucleus</location>
    </subcellularLocation>
</comment>
<dbReference type="SUPFAM" id="SSF56399">
    <property type="entry name" value="ADP-ribosylation"/>
    <property type="match status" value="1"/>
</dbReference>
<accession>A0AAE0TL53</accession>
<feature type="domain" description="Macro" evidence="10">
    <location>
        <begin position="1116"/>
        <end position="1304"/>
    </location>
</feature>
<protein>
    <recommendedName>
        <fullName evidence="6">Poly [ADP-ribose] polymerase</fullName>
        <shortName evidence="6">PARP</shortName>
        <ecNumber evidence="6">2.4.2.-</ecNumber>
    </recommendedName>
</protein>
<dbReference type="PROSITE" id="PS51154">
    <property type="entry name" value="MACRO"/>
    <property type="match status" value="3"/>
</dbReference>
<evidence type="ECO:0000256" key="2">
    <source>
        <dbReference type="ARBA" id="ARBA00022676"/>
    </source>
</evidence>
<evidence type="ECO:0000259" key="8">
    <source>
        <dbReference type="PROSITE" id="PS50918"/>
    </source>
</evidence>
<name>A0AAE0TL53_9BIVA</name>
<dbReference type="InterPro" id="IPR043472">
    <property type="entry name" value="Macro_dom-like"/>
</dbReference>
<evidence type="ECO:0000256" key="7">
    <source>
        <dbReference type="SAM" id="MobiDB-lite"/>
    </source>
</evidence>
<feature type="domain" description="PARP catalytic" evidence="9">
    <location>
        <begin position="1569"/>
        <end position="1771"/>
    </location>
</feature>
<dbReference type="Pfam" id="PF01661">
    <property type="entry name" value="Macro"/>
    <property type="match status" value="3"/>
</dbReference>
<organism evidence="11 12">
    <name type="scientific">Potamilus streckersoni</name>
    <dbReference type="NCBI Taxonomy" id="2493646"/>
    <lineage>
        <taxon>Eukaryota</taxon>
        <taxon>Metazoa</taxon>
        <taxon>Spiralia</taxon>
        <taxon>Lophotrochozoa</taxon>
        <taxon>Mollusca</taxon>
        <taxon>Bivalvia</taxon>
        <taxon>Autobranchia</taxon>
        <taxon>Heteroconchia</taxon>
        <taxon>Palaeoheterodonta</taxon>
        <taxon>Unionida</taxon>
        <taxon>Unionoidea</taxon>
        <taxon>Unionidae</taxon>
        <taxon>Ambleminae</taxon>
        <taxon>Lampsilini</taxon>
        <taxon>Potamilus</taxon>
    </lineage>
</organism>
<feature type="domain" description="Macro" evidence="10">
    <location>
        <begin position="875"/>
        <end position="1070"/>
    </location>
</feature>
<dbReference type="InterPro" id="IPR004170">
    <property type="entry name" value="WWE_dom"/>
</dbReference>
<dbReference type="PROSITE" id="PS51059">
    <property type="entry name" value="PARP_CATALYTIC"/>
    <property type="match status" value="1"/>
</dbReference>
<evidence type="ECO:0000256" key="1">
    <source>
        <dbReference type="ARBA" id="ARBA00004123"/>
    </source>
</evidence>
<dbReference type="Proteomes" id="UP001195483">
    <property type="component" value="Unassembled WGS sequence"/>
</dbReference>
<dbReference type="Gene3D" id="3.30.720.50">
    <property type="match status" value="1"/>
</dbReference>
<evidence type="ECO:0000256" key="4">
    <source>
        <dbReference type="ARBA" id="ARBA00023027"/>
    </source>
</evidence>
<keyword evidence="12" id="KW-1185">Reference proteome</keyword>
<keyword evidence="4 6" id="KW-0520">NAD</keyword>
<reference evidence="11" key="1">
    <citation type="journal article" date="2021" name="Genome Biol. Evol.">
        <title>A High-Quality Reference Genome for a Parasitic Bivalve with Doubly Uniparental Inheritance (Bivalvia: Unionida).</title>
        <authorList>
            <person name="Smith C.H."/>
        </authorList>
    </citation>
    <scope>NUCLEOTIDE SEQUENCE</scope>
    <source>
        <strain evidence="11">CHS0354</strain>
    </source>
</reference>
<dbReference type="Pfam" id="PF02825">
    <property type="entry name" value="WWE"/>
    <property type="match status" value="1"/>
</dbReference>
<dbReference type="InterPro" id="IPR052056">
    <property type="entry name" value="Mono-ARTD/PARP"/>
</dbReference>
<dbReference type="Gene3D" id="3.40.220.10">
    <property type="entry name" value="Leucine Aminopeptidase, subunit E, domain 1"/>
    <property type="match status" value="3"/>
</dbReference>
<evidence type="ECO:0000256" key="3">
    <source>
        <dbReference type="ARBA" id="ARBA00022679"/>
    </source>
</evidence>
<evidence type="ECO:0000259" key="9">
    <source>
        <dbReference type="PROSITE" id="PS51059"/>
    </source>
</evidence>
<dbReference type="GO" id="GO:1990404">
    <property type="term" value="F:NAD+-protein mono-ADP-ribosyltransferase activity"/>
    <property type="evidence" value="ECO:0007669"/>
    <property type="project" value="TreeGrafter"/>
</dbReference>
<evidence type="ECO:0000313" key="12">
    <source>
        <dbReference type="Proteomes" id="UP001195483"/>
    </source>
</evidence>
<feature type="compositionally biased region" description="Low complexity" evidence="7">
    <location>
        <begin position="1103"/>
        <end position="1114"/>
    </location>
</feature>
<dbReference type="SMART" id="SM00506">
    <property type="entry name" value="A1pp"/>
    <property type="match status" value="3"/>
</dbReference>
<reference evidence="11" key="2">
    <citation type="journal article" date="2021" name="Genome Biol. Evol.">
        <title>Developing a high-quality reference genome for a parasitic bivalve with doubly uniparental inheritance (Bivalvia: Unionida).</title>
        <authorList>
            <person name="Smith C.H."/>
        </authorList>
    </citation>
    <scope>NUCLEOTIDE SEQUENCE</scope>
    <source>
        <strain evidence="11">CHS0354</strain>
        <tissue evidence="11">Mantle</tissue>
    </source>
</reference>
<keyword evidence="3 6" id="KW-0808">Transferase</keyword>
<dbReference type="InterPro" id="IPR012317">
    <property type="entry name" value="Poly(ADP-ribose)pol_cat_dom"/>
</dbReference>
<comment type="caution">
    <text evidence="11">The sequence shown here is derived from an EMBL/GenBank/DDBJ whole genome shotgun (WGS) entry which is preliminary data.</text>
</comment>
<gene>
    <name evidence="11" type="ORF">CHS0354_024457</name>
</gene>
<dbReference type="SUPFAM" id="SSF52949">
    <property type="entry name" value="Macro domain-like"/>
    <property type="match status" value="3"/>
</dbReference>
<evidence type="ECO:0000313" key="11">
    <source>
        <dbReference type="EMBL" id="KAK3612487.1"/>
    </source>
</evidence>
<feature type="region of interest" description="Disordered" evidence="7">
    <location>
        <begin position="1093"/>
        <end position="1114"/>
    </location>
</feature>
<dbReference type="Gene3D" id="3.90.228.10">
    <property type="match status" value="1"/>
</dbReference>
<dbReference type="EMBL" id="JAEAOA010001453">
    <property type="protein sequence ID" value="KAK3612487.1"/>
    <property type="molecule type" value="Genomic_DNA"/>
</dbReference>
<dbReference type="InterPro" id="IPR037197">
    <property type="entry name" value="WWE_dom_sf"/>
</dbReference>